<dbReference type="EMBL" id="MT144567">
    <property type="protein sequence ID" value="QJA55100.1"/>
    <property type="molecule type" value="Genomic_DNA"/>
</dbReference>
<name>A0A6H2A6P1_9ZZZZ</name>
<sequence>MPTTREVRESEKTLSYIWSIMPHLQVTVWHPSETDAIEHATDMMISLGKLIGQLKEQQTERWREKIKEPGFKNIG</sequence>
<evidence type="ECO:0000313" key="2">
    <source>
        <dbReference type="EMBL" id="QJI04413.1"/>
    </source>
</evidence>
<protein>
    <submittedName>
        <fullName evidence="1">Uncharacterized protein</fullName>
    </submittedName>
</protein>
<proteinExistence type="predicted"/>
<evidence type="ECO:0000313" key="1">
    <source>
        <dbReference type="EMBL" id="QJA55100.1"/>
    </source>
</evidence>
<dbReference type="AlphaFoldDB" id="A0A6H2A6P1"/>
<reference evidence="1" key="1">
    <citation type="submission" date="2020-03" db="EMBL/GenBank/DDBJ databases">
        <title>The deep terrestrial virosphere.</title>
        <authorList>
            <person name="Holmfeldt K."/>
            <person name="Nilsson E."/>
            <person name="Simone D."/>
            <person name="Lopez-Fernandez M."/>
            <person name="Wu X."/>
            <person name="de Brujin I."/>
            <person name="Lundin D."/>
            <person name="Andersson A."/>
            <person name="Bertilsson S."/>
            <person name="Dopson M."/>
        </authorList>
    </citation>
    <scope>NUCLEOTIDE SEQUENCE</scope>
    <source>
        <strain evidence="1">TM448A06871</strain>
        <strain evidence="2">TM448B08059</strain>
    </source>
</reference>
<accession>A0A6H2A6P1</accession>
<gene>
    <name evidence="1" type="ORF">TM448A06871_0007</name>
    <name evidence="2" type="ORF">TM448B08059_0007</name>
</gene>
<dbReference type="EMBL" id="MT145177">
    <property type="protein sequence ID" value="QJI04413.1"/>
    <property type="molecule type" value="Genomic_DNA"/>
</dbReference>
<organism evidence="1">
    <name type="scientific">viral metagenome</name>
    <dbReference type="NCBI Taxonomy" id="1070528"/>
    <lineage>
        <taxon>unclassified sequences</taxon>
        <taxon>metagenomes</taxon>
        <taxon>organismal metagenomes</taxon>
    </lineage>
</organism>